<dbReference type="PANTHER" id="PTHR12483">
    <property type="entry name" value="SOLUTE CARRIER FAMILY 31 COPPER TRANSPORTERS"/>
    <property type="match status" value="1"/>
</dbReference>
<evidence type="ECO:0000313" key="7">
    <source>
        <dbReference type="EMBL" id="SUZ13152.1"/>
    </source>
</evidence>
<dbReference type="GO" id="GO:0016020">
    <property type="term" value="C:membrane"/>
    <property type="evidence" value="ECO:0007669"/>
    <property type="project" value="UniProtKB-SubCell"/>
</dbReference>
<name>A0A061HI77_BLUGR</name>
<keyword evidence="4" id="KW-0813">Transport</keyword>
<keyword evidence="4" id="KW-0406">Ion transport</keyword>
<reference evidence="6" key="2">
    <citation type="submission" date="2013-01" db="EMBL/GenBank/DDBJ databases">
        <title>The wheat powdery mildew genome reveals unique evolution of an obligate biotroph.</title>
        <authorList>
            <person name="Oberhaensli S."/>
            <person name="Wicker T."/>
            <person name="Keller B."/>
        </authorList>
    </citation>
    <scope>NUCLEOTIDE SEQUENCE</scope>
    <source>
        <strain evidence="6">96224</strain>
    </source>
</reference>
<evidence type="ECO:0000256" key="3">
    <source>
        <dbReference type="ARBA" id="ARBA00023136"/>
    </source>
</evidence>
<dbReference type="InterPro" id="IPR007274">
    <property type="entry name" value="Cop_transporter"/>
</dbReference>
<evidence type="ECO:0000313" key="8">
    <source>
        <dbReference type="Proteomes" id="UP000053110"/>
    </source>
</evidence>
<keyword evidence="4" id="KW-0187">Copper transport</keyword>
<dbReference type="Proteomes" id="UP000053110">
    <property type="component" value="Unassembled WGS sequence"/>
</dbReference>
<keyword evidence="1 4" id="KW-0812">Transmembrane</keyword>
<dbReference type="EMBL" id="UIGY01000218">
    <property type="protein sequence ID" value="SUZ13152.1"/>
    <property type="molecule type" value="Genomic_DNA"/>
</dbReference>
<evidence type="ECO:0000256" key="1">
    <source>
        <dbReference type="ARBA" id="ARBA00022692"/>
    </source>
</evidence>
<accession>A0A061HI77</accession>
<dbReference type="PANTHER" id="PTHR12483:SF115">
    <property type="entry name" value="COPPER TRANSPORT PROTEIN"/>
    <property type="match status" value="1"/>
</dbReference>
<dbReference type="OrthoDB" id="161814at2759"/>
<keyword evidence="4" id="KW-0186">Copper</keyword>
<reference evidence="7" key="3">
    <citation type="submission" date="2018-07" db="EMBL/GenBank/DDBJ databases">
        <authorList>
            <person name="Quirk P.G."/>
            <person name="Krulwich T.A."/>
        </authorList>
    </citation>
    <scope>NUCLEOTIDE SEQUENCE</scope>
    <source>
        <strain evidence="7">96224</strain>
    </source>
</reference>
<comment type="subcellular location">
    <subcellularLocation>
        <location evidence="4">Membrane</location>
        <topology evidence="4">Multi-pass membrane protein</topology>
    </subcellularLocation>
</comment>
<dbReference type="Pfam" id="PF04145">
    <property type="entry name" value="Ctr"/>
    <property type="match status" value="2"/>
</dbReference>
<keyword evidence="3 4" id="KW-0472">Membrane</keyword>
<proteinExistence type="inferred from homology"/>
<gene>
    <name evidence="6" type="ORF">BGT96224_4969</name>
    <name evidence="7" type="ORF">BGT96224V2_LOCUS6314</name>
</gene>
<comment type="similarity">
    <text evidence="4">Belongs to the copper transporter (Ctr) (TC 1.A.56) family. SLC31A subfamily.</text>
</comment>
<evidence type="ECO:0000256" key="2">
    <source>
        <dbReference type="ARBA" id="ARBA00022989"/>
    </source>
</evidence>
<organism evidence="7">
    <name type="scientific">Blumeria graminis f. sp. tritici 96224</name>
    <dbReference type="NCBI Taxonomy" id="1268274"/>
    <lineage>
        <taxon>Eukaryota</taxon>
        <taxon>Fungi</taxon>
        <taxon>Dikarya</taxon>
        <taxon>Ascomycota</taxon>
        <taxon>Pezizomycotina</taxon>
        <taxon>Leotiomycetes</taxon>
        <taxon>Erysiphales</taxon>
        <taxon>Erysiphaceae</taxon>
        <taxon>Blumeria</taxon>
    </lineage>
</organism>
<protein>
    <recommendedName>
        <fullName evidence="4">Copper transport protein</fullName>
    </recommendedName>
</protein>
<evidence type="ECO:0000256" key="4">
    <source>
        <dbReference type="RuleBase" id="RU367022"/>
    </source>
</evidence>
<feature type="transmembrane region" description="Helical" evidence="4">
    <location>
        <begin position="115"/>
        <end position="132"/>
    </location>
</feature>
<feature type="region of interest" description="Disordered" evidence="5">
    <location>
        <begin position="1"/>
        <end position="25"/>
    </location>
</feature>
<keyword evidence="2 4" id="KW-1133">Transmembrane helix</keyword>
<dbReference type="AlphaFoldDB" id="A0A061HI77"/>
<reference evidence="8" key="1">
    <citation type="journal article" date="2013" name="Nat. Genet.">
        <title>The wheat powdery mildew genome shows the unique evolution of an obligate biotroph.</title>
        <authorList>
            <person name="Wicker T."/>
            <person name="Oberhaensli S."/>
            <person name="Parlange F."/>
            <person name="Buchmann J.P."/>
            <person name="Shatalina M."/>
            <person name="Roffler S."/>
            <person name="Ben-David R."/>
            <person name="Dolezel J."/>
            <person name="Simkova H."/>
            <person name="Schulze-Lefert P."/>
            <person name="Spanu P.D."/>
            <person name="Bruggmann R."/>
            <person name="Amselem J."/>
            <person name="Quesneville H."/>
            <person name="Ver Loren van Themaat E."/>
            <person name="Paape T."/>
            <person name="Shimizu K.K."/>
            <person name="Keller B."/>
        </authorList>
    </citation>
    <scope>NUCLEOTIDE SEQUENCE [LARGE SCALE GENOMIC DNA]</scope>
    <source>
        <strain evidence="8">96224</strain>
    </source>
</reference>
<feature type="compositionally biased region" description="Basic and acidic residues" evidence="5">
    <location>
        <begin position="1"/>
        <end position="22"/>
    </location>
</feature>
<dbReference type="HOGENOM" id="CLU_079690_4_0_1"/>
<evidence type="ECO:0000313" key="6">
    <source>
        <dbReference type="EMBL" id="EPQ62124.1"/>
    </source>
</evidence>
<dbReference type="GO" id="GO:0005375">
    <property type="term" value="F:copper ion transmembrane transporter activity"/>
    <property type="evidence" value="ECO:0007669"/>
    <property type="project" value="UniProtKB-UniRule"/>
</dbReference>
<dbReference type="EMBL" id="KE375191">
    <property type="protein sequence ID" value="EPQ62124.1"/>
    <property type="molecule type" value="Genomic_DNA"/>
</dbReference>
<sequence length="167" mass="19353">MDHSHHMHMNQDHSKMQHDHSHMNHGGGMDMAQSCNMNMLFTWDTSNLCIIFHWWHIRSPITLAFSLLGVIAVTALFEAVRAGSRRFEQIVKERKASVPRQRFIFLRRRTHTIKALIYAFQSFYGLMLMLVFMTYNGWVMMCMAFGAFLGYLIFGSETSATKDGACH</sequence>
<feature type="transmembrane region" description="Helical" evidence="4">
    <location>
        <begin position="61"/>
        <end position="80"/>
    </location>
</feature>
<evidence type="ECO:0000256" key="5">
    <source>
        <dbReference type="SAM" id="MobiDB-lite"/>
    </source>
</evidence>
<feature type="transmembrane region" description="Helical" evidence="4">
    <location>
        <begin position="138"/>
        <end position="154"/>
    </location>
</feature>